<gene>
    <name evidence="1" type="ORF">TWF730_007369</name>
</gene>
<keyword evidence="2" id="KW-1185">Reference proteome</keyword>
<evidence type="ECO:0000313" key="2">
    <source>
        <dbReference type="Proteomes" id="UP001373714"/>
    </source>
</evidence>
<dbReference type="AlphaFoldDB" id="A0AAV9VE11"/>
<dbReference type="Proteomes" id="UP001373714">
    <property type="component" value="Unassembled WGS sequence"/>
</dbReference>
<organism evidence="1 2">
    <name type="scientific">Orbilia blumenaviensis</name>
    <dbReference type="NCBI Taxonomy" id="1796055"/>
    <lineage>
        <taxon>Eukaryota</taxon>
        <taxon>Fungi</taxon>
        <taxon>Dikarya</taxon>
        <taxon>Ascomycota</taxon>
        <taxon>Pezizomycotina</taxon>
        <taxon>Orbiliomycetes</taxon>
        <taxon>Orbiliales</taxon>
        <taxon>Orbiliaceae</taxon>
        <taxon>Orbilia</taxon>
    </lineage>
</organism>
<name>A0AAV9VE11_9PEZI</name>
<dbReference type="EMBL" id="JAVHNS010000004">
    <property type="protein sequence ID" value="KAK6358015.1"/>
    <property type="molecule type" value="Genomic_DNA"/>
</dbReference>
<protein>
    <submittedName>
        <fullName evidence="1">Uncharacterized protein</fullName>
    </submittedName>
</protein>
<evidence type="ECO:0000313" key="1">
    <source>
        <dbReference type="EMBL" id="KAK6358015.1"/>
    </source>
</evidence>
<accession>A0AAV9VE11</accession>
<comment type="caution">
    <text evidence="1">The sequence shown here is derived from an EMBL/GenBank/DDBJ whole genome shotgun (WGS) entry which is preliminary data.</text>
</comment>
<proteinExistence type="predicted"/>
<sequence>MSTLSFVGPDWSPKKLVGMVTKGSSVIKKIGGVLETTTRTTKKVKDANSWLYSGIDFLQRKTGEVLKKNILEFNTVRRDFGKLSQNDGVKTDDLFVTGDFNPNEALRRLGKIKDQLPTGWTRDSPPQRVKLAMLDFRLNYHAENIPRLRLQFGSATPPDDAPPLWVAGILYDPDNANVYKTAFDWTDARIPQDITIGLPDGGNLLYIRADESEFKDDPAAYARWATKRTFSREFQCRAGGASGNLDKLKALCWNANAVFLENAFIRPGDLGQYKVEVIDMGETYNPRNKPGEANIPSNWYNPFLKCVQDGLQKGDNWSKDFWAFWWDPDTRLVHGAVWMDTKPSSNFYPWEIHRRAPPHGDTTRDFTKWPVIAFISKEHMPLSFKSFDNDEGVDA</sequence>
<reference evidence="1 2" key="1">
    <citation type="submission" date="2019-10" db="EMBL/GenBank/DDBJ databases">
        <authorList>
            <person name="Palmer J.M."/>
        </authorList>
    </citation>
    <scope>NUCLEOTIDE SEQUENCE [LARGE SCALE GENOMIC DNA]</scope>
    <source>
        <strain evidence="1 2">TWF730</strain>
    </source>
</reference>